<evidence type="ECO:0000313" key="3">
    <source>
        <dbReference type="Proteomes" id="UP000499080"/>
    </source>
</evidence>
<gene>
    <name evidence="2" type="ORF">AVEN_33995_1</name>
</gene>
<reference evidence="2 3" key="1">
    <citation type="journal article" date="2019" name="Sci. Rep.">
        <title>Orb-weaving spider Araneus ventricosus genome elucidates the spidroin gene catalogue.</title>
        <authorList>
            <person name="Kono N."/>
            <person name="Nakamura H."/>
            <person name="Ohtoshi R."/>
            <person name="Moran D.A.P."/>
            <person name="Shinohara A."/>
            <person name="Yoshida Y."/>
            <person name="Fujiwara M."/>
            <person name="Mori M."/>
            <person name="Tomita M."/>
            <person name="Arakawa K."/>
        </authorList>
    </citation>
    <scope>NUCLEOTIDE SEQUENCE [LARGE SCALE GENOMIC DNA]</scope>
</reference>
<name>A0A4Y2E6S8_ARAVE</name>
<protein>
    <submittedName>
        <fullName evidence="2">Uncharacterized protein</fullName>
    </submittedName>
</protein>
<accession>A0A4Y2E6S8</accession>
<sequence>MGYPNFTSEHTNLEYRITITGKKWGFATLAHYTESEICKLFNSSSPSRLSSSSGESENAEKRHPKKRVDSTQACAFLPLGDKFFKQPSMDG</sequence>
<proteinExistence type="predicted"/>
<feature type="compositionally biased region" description="Low complexity" evidence="1">
    <location>
        <begin position="43"/>
        <end position="56"/>
    </location>
</feature>
<evidence type="ECO:0000313" key="2">
    <source>
        <dbReference type="EMBL" id="GBM24036.1"/>
    </source>
</evidence>
<dbReference type="Proteomes" id="UP000499080">
    <property type="component" value="Unassembled WGS sequence"/>
</dbReference>
<keyword evidence="3" id="KW-1185">Reference proteome</keyword>
<dbReference type="EMBL" id="BGPR01000509">
    <property type="protein sequence ID" value="GBM24036.1"/>
    <property type="molecule type" value="Genomic_DNA"/>
</dbReference>
<evidence type="ECO:0000256" key="1">
    <source>
        <dbReference type="SAM" id="MobiDB-lite"/>
    </source>
</evidence>
<dbReference type="OrthoDB" id="10511719at2759"/>
<feature type="region of interest" description="Disordered" evidence="1">
    <location>
        <begin position="43"/>
        <end position="70"/>
    </location>
</feature>
<organism evidence="2 3">
    <name type="scientific">Araneus ventricosus</name>
    <name type="common">Orbweaver spider</name>
    <name type="synonym">Epeira ventricosa</name>
    <dbReference type="NCBI Taxonomy" id="182803"/>
    <lineage>
        <taxon>Eukaryota</taxon>
        <taxon>Metazoa</taxon>
        <taxon>Ecdysozoa</taxon>
        <taxon>Arthropoda</taxon>
        <taxon>Chelicerata</taxon>
        <taxon>Arachnida</taxon>
        <taxon>Araneae</taxon>
        <taxon>Araneomorphae</taxon>
        <taxon>Entelegynae</taxon>
        <taxon>Araneoidea</taxon>
        <taxon>Araneidae</taxon>
        <taxon>Araneus</taxon>
    </lineage>
</organism>
<dbReference type="AlphaFoldDB" id="A0A4Y2E6S8"/>
<comment type="caution">
    <text evidence="2">The sequence shown here is derived from an EMBL/GenBank/DDBJ whole genome shotgun (WGS) entry which is preliminary data.</text>
</comment>